<dbReference type="Gene3D" id="1.25.40.470">
    <property type="match status" value="1"/>
</dbReference>
<dbReference type="GO" id="GO:0030126">
    <property type="term" value="C:COPI vesicle coat"/>
    <property type="evidence" value="ECO:0007669"/>
    <property type="project" value="TreeGrafter"/>
</dbReference>
<dbReference type="Pfam" id="PF00400">
    <property type="entry name" value="WD40"/>
    <property type="match status" value="5"/>
</dbReference>
<dbReference type="SMART" id="SM00320">
    <property type="entry name" value="WD40"/>
    <property type="match status" value="6"/>
</dbReference>
<dbReference type="InterPro" id="IPR036322">
    <property type="entry name" value="WD40_repeat_dom_sf"/>
</dbReference>
<evidence type="ECO:0000256" key="9">
    <source>
        <dbReference type="ARBA" id="ARBA00023034"/>
    </source>
</evidence>
<evidence type="ECO:0000256" key="8">
    <source>
        <dbReference type="ARBA" id="ARBA00022927"/>
    </source>
</evidence>
<dbReference type="Pfam" id="PF23953">
    <property type="entry name" value="TPR_COPA_B"/>
    <property type="match status" value="1"/>
</dbReference>
<comment type="caution">
    <text evidence="18">The sequence shown here is derived from an EMBL/GenBank/DDBJ whole genome shotgun (WGS) entry which is preliminary data.</text>
</comment>
<feature type="repeat" description="WD" evidence="14">
    <location>
        <begin position="225"/>
        <end position="266"/>
    </location>
</feature>
<keyword evidence="10 13" id="KW-0472">Membrane</keyword>
<sequence length="905" mass="100620">MGMRMDIKKKLTTRTERVKSVDMHPAEPWVLASLYNGKVHIWNYETQTQVKSFEVSSLPVRAAKFIARKNWIIAGSDDMQLSVYNYNTHERVAAFDAHRDYIRCIAVHPTLPYVLTGSDDMSIKLWDWEKNWKCVQMFEGHTYFVMGISINPKDTNTFASASLDKTIKVWNLGSPVPNYTLEGHTKGVNTVDYYHGADKPYLISGADDLLTKVWDYQNNTCVQTLEGHSNNVVTVAYHPTQPVILTGSEDGTCRVWNSSTYRLESTLNYGMDRVWAIGYAQRSNTVAIGHEEGVVVLSLGRDDPSVSMDTNGRIIWSKHNEIRSANVKAAMDSGLADGERIPLSVKDLGSCEVYPYTLKHSPNGRFVVVCGDGEYIIYTALAWRNKSFGSGLEFVWAQNSNDYAVRESVSSIKLFKNFKEKSRPATSALSAPDMSADEIFGGSLLGVRGARGTLTLYDWETELVVRRIDVEPKNIFWSESGELLTVVTDDSYFVLRYDRDAFLESAQQNGNRTSEEGVEEAIEFVAEIQETVRSGCWIGDCFIYTNSANRLNYLVGGQVFTISHFDTSMSMLGYVARDNRVYLADKDVNIVSYVLPLPVIEYQTAILRGDLDAASELLPSIPEDQRPKIAKFLEAEGMKELALEVTTDPEQRFDLAVQLNQLEAAYKLAEESAAEAKWRIVGDCALRTWNFELAERCMLKAKDLSGLLLLYTSSGNAAGMERLAEMAVAADANNIAFACYQSLKQTDKCFELLLRLDRIPEAALLARAYAPSKVSEAVPRWKAQLEELGKHKAAEAIANPSDYANLFPDFERSLAIAAENDVSAIPASEYPKHKGDLFRDLLSQEKPVNGAVDAEVGSDANAVAVAEIQAEAEVEADVEVDAEADENDADEFHEATPTTAGDQDA</sequence>
<dbReference type="InterPro" id="IPR001680">
    <property type="entry name" value="WD40_rpt"/>
</dbReference>
<dbReference type="PIRSF" id="PIRSF005567">
    <property type="entry name" value="Coatomer_beta'_subunit"/>
    <property type="match status" value="1"/>
</dbReference>
<dbReference type="CDD" id="cd22947">
    <property type="entry name" value="Coatomer_WDAD_beta-like"/>
    <property type="match status" value="1"/>
</dbReference>
<dbReference type="PROSITE" id="PS50294">
    <property type="entry name" value="WD_REPEATS_REGION"/>
    <property type="match status" value="3"/>
</dbReference>
<keyword evidence="9 13" id="KW-0333">Golgi apparatus</keyword>
<evidence type="ECO:0000256" key="1">
    <source>
        <dbReference type="ARBA" id="ARBA00004347"/>
    </source>
</evidence>
<dbReference type="Proteomes" id="UP001149813">
    <property type="component" value="Unassembled WGS sequence"/>
</dbReference>
<evidence type="ECO:0000256" key="11">
    <source>
        <dbReference type="ARBA" id="ARBA00023329"/>
    </source>
</evidence>
<name>A0A9W7Y4D8_9FUNG</name>
<evidence type="ECO:0000256" key="15">
    <source>
        <dbReference type="SAM" id="MobiDB-lite"/>
    </source>
</evidence>
<evidence type="ECO:0000256" key="13">
    <source>
        <dbReference type="PIRNR" id="PIRNR005567"/>
    </source>
</evidence>
<dbReference type="InterPro" id="IPR015943">
    <property type="entry name" value="WD40/YVTN_repeat-like_dom_sf"/>
</dbReference>
<keyword evidence="6" id="KW-0677">Repeat</keyword>
<keyword evidence="4 13" id="KW-0963">Cytoplasm</keyword>
<evidence type="ECO:0000256" key="7">
    <source>
        <dbReference type="ARBA" id="ARBA00022892"/>
    </source>
</evidence>
<dbReference type="FunFam" id="2.130.10.10:FF:000016">
    <property type="entry name" value="Coatomer alpha subunit, putative"/>
    <property type="match status" value="1"/>
</dbReference>
<evidence type="ECO:0000256" key="4">
    <source>
        <dbReference type="ARBA" id="ARBA00022490"/>
    </source>
</evidence>
<evidence type="ECO:0000256" key="3">
    <source>
        <dbReference type="ARBA" id="ARBA00022448"/>
    </source>
</evidence>
<evidence type="ECO:0000259" key="16">
    <source>
        <dbReference type="Pfam" id="PF04053"/>
    </source>
</evidence>
<dbReference type="CDD" id="cd00200">
    <property type="entry name" value="WD40"/>
    <property type="match status" value="1"/>
</dbReference>
<keyword evidence="8 13" id="KW-0653">Protein transport</keyword>
<keyword evidence="11 13" id="KW-0968">Cytoplasmic vesicle</keyword>
<comment type="subcellular location">
    <subcellularLocation>
        <location evidence="1 13">Cytoplasmic vesicle</location>
        <location evidence="1 13">COPI-coated vesicle membrane</location>
        <topology evidence="1 13">Peripheral membrane protein</topology>
        <orientation evidence="1 13">Cytoplasmic side</orientation>
    </subcellularLocation>
    <subcellularLocation>
        <location evidence="13">Golgi apparatus membrane</location>
        <topology evidence="13">Peripheral membrane protein</topology>
        <orientation evidence="13">Cytoplasmic side</orientation>
    </subcellularLocation>
    <text evidence="13">The coatomer is cytoplasmic or polymerized on the cytoplasmic side of the Golgi, as well as on the vesicles/buds originating from it.</text>
</comment>
<dbReference type="InterPro" id="IPR006692">
    <property type="entry name" value="Beta-prop_COPA/B_2nd"/>
</dbReference>
<protein>
    <recommendedName>
        <fullName evidence="13">Coatomer subunit beta'</fullName>
    </recommendedName>
</protein>
<keyword evidence="7 13" id="KW-0931">ER-Golgi transport</keyword>
<evidence type="ECO:0000256" key="2">
    <source>
        <dbReference type="ARBA" id="ARBA00010844"/>
    </source>
</evidence>
<evidence type="ECO:0000313" key="18">
    <source>
        <dbReference type="EMBL" id="KAJ1724008.1"/>
    </source>
</evidence>
<dbReference type="SUPFAM" id="SSF50978">
    <property type="entry name" value="WD40 repeat-like"/>
    <property type="match status" value="2"/>
</dbReference>
<feature type="compositionally biased region" description="Acidic residues" evidence="15">
    <location>
        <begin position="873"/>
        <end position="891"/>
    </location>
</feature>
<keyword evidence="3 13" id="KW-0813">Transport</keyword>
<evidence type="ECO:0000259" key="17">
    <source>
        <dbReference type="Pfam" id="PF23953"/>
    </source>
</evidence>
<comment type="similarity">
    <text evidence="2 13">Belongs to the WD repeat COPB2 family.</text>
</comment>
<evidence type="ECO:0000256" key="5">
    <source>
        <dbReference type="ARBA" id="ARBA00022574"/>
    </source>
</evidence>
<dbReference type="PROSITE" id="PS50082">
    <property type="entry name" value="WD_REPEATS_2"/>
    <property type="match status" value="5"/>
</dbReference>
<dbReference type="EMBL" id="JANBOJ010000045">
    <property type="protein sequence ID" value="KAJ1724008.1"/>
    <property type="molecule type" value="Genomic_DNA"/>
</dbReference>
<dbReference type="PANTHER" id="PTHR19876:SF2">
    <property type="entry name" value="COATOMER SUBUNIT BETA"/>
    <property type="match status" value="1"/>
</dbReference>
<dbReference type="InterPro" id="IPR050844">
    <property type="entry name" value="Coatomer_complex_subunit"/>
</dbReference>
<comment type="subunit">
    <text evidence="13">Oligomeric complex that consists of at least the alpha, beta, beta', gamma, delta, epsilon and zeta subunits.</text>
</comment>
<feature type="region of interest" description="Disordered" evidence="15">
    <location>
        <begin position="873"/>
        <end position="905"/>
    </location>
</feature>
<dbReference type="InterPro" id="IPR056176">
    <property type="entry name" value="TPR_COPA_B"/>
</dbReference>
<feature type="domain" description="COPA/B second beta-propeller" evidence="16">
    <location>
        <begin position="319"/>
        <end position="585"/>
    </location>
</feature>
<gene>
    <name evidence="18" type="primary">SEC27</name>
    <name evidence="18" type="ORF">LPJ53_001703</name>
</gene>
<dbReference type="GO" id="GO:0000139">
    <property type="term" value="C:Golgi membrane"/>
    <property type="evidence" value="ECO:0007669"/>
    <property type="project" value="UniProtKB-SubCell"/>
</dbReference>
<dbReference type="InterPro" id="IPR016453">
    <property type="entry name" value="COPB2"/>
</dbReference>
<dbReference type="GO" id="GO:0006888">
    <property type="term" value="P:endoplasmic reticulum to Golgi vesicle-mediated transport"/>
    <property type="evidence" value="ECO:0007669"/>
    <property type="project" value="TreeGrafter"/>
</dbReference>
<dbReference type="Gene3D" id="2.130.10.10">
    <property type="entry name" value="YVTN repeat-like/Quinoprotein amine dehydrogenase"/>
    <property type="match status" value="1"/>
</dbReference>
<evidence type="ECO:0000313" key="19">
    <source>
        <dbReference type="Proteomes" id="UP001149813"/>
    </source>
</evidence>
<dbReference type="GO" id="GO:0005198">
    <property type="term" value="F:structural molecule activity"/>
    <property type="evidence" value="ECO:0007669"/>
    <property type="project" value="UniProtKB-UniRule"/>
</dbReference>
<dbReference type="Pfam" id="PF04053">
    <property type="entry name" value="B-prop_COPA_B_2nd"/>
    <property type="match status" value="1"/>
</dbReference>
<evidence type="ECO:0000256" key="12">
    <source>
        <dbReference type="ARBA" id="ARBA00025536"/>
    </source>
</evidence>
<comment type="function">
    <text evidence="12 13">The coatomer is a cytosolic protein complex that binds to dilysine motifs and reversibly associates with Golgi non-clathrin-coated vesicles, which further mediate biosynthetic protein transport from the ER, via the Golgi up to the trans Golgi network. Coatomer complex is required for budding from Golgi membranes, and is essential for the retrograde Golgi-to-ER transport of dilysine-tagged proteins.</text>
</comment>
<organism evidence="18 19">
    <name type="scientific">Coemansia erecta</name>
    <dbReference type="NCBI Taxonomy" id="147472"/>
    <lineage>
        <taxon>Eukaryota</taxon>
        <taxon>Fungi</taxon>
        <taxon>Fungi incertae sedis</taxon>
        <taxon>Zoopagomycota</taxon>
        <taxon>Kickxellomycotina</taxon>
        <taxon>Kickxellomycetes</taxon>
        <taxon>Kickxellales</taxon>
        <taxon>Kickxellaceae</taxon>
        <taxon>Coemansia</taxon>
    </lineage>
</organism>
<reference evidence="18" key="1">
    <citation type="submission" date="2022-07" db="EMBL/GenBank/DDBJ databases">
        <title>Phylogenomic reconstructions and comparative analyses of Kickxellomycotina fungi.</title>
        <authorList>
            <person name="Reynolds N.K."/>
            <person name="Stajich J.E."/>
            <person name="Barry K."/>
            <person name="Grigoriev I.V."/>
            <person name="Crous P."/>
            <person name="Smith M.E."/>
        </authorList>
    </citation>
    <scope>NUCLEOTIDE SEQUENCE</scope>
    <source>
        <strain evidence="18">NBRC 32514</strain>
    </source>
</reference>
<feature type="compositionally biased region" description="Polar residues" evidence="15">
    <location>
        <begin position="896"/>
        <end position="905"/>
    </location>
</feature>
<proteinExistence type="inferred from homology"/>
<dbReference type="InterPro" id="IPR020472">
    <property type="entry name" value="WD40_PAC1"/>
</dbReference>
<feature type="repeat" description="WD" evidence="14">
    <location>
        <begin position="11"/>
        <end position="52"/>
    </location>
</feature>
<feature type="repeat" description="WD" evidence="14">
    <location>
        <begin position="181"/>
        <end position="224"/>
    </location>
</feature>
<feature type="repeat" description="WD" evidence="14">
    <location>
        <begin position="95"/>
        <end position="127"/>
    </location>
</feature>
<dbReference type="GO" id="GO:0006886">
    <property type="term" value="P:intracellular protein transport"/>
    <property type="evidence" value="ECO:0007669"/>
    <property type="project" value="UniProtKB-UniRule"/>
</dbReference>
<feature type="repeat" description="WD" evidence="14">
    <location>
        <begin position="138"/>
        <end position="172"/>
    </location>
</feature>
<accession>A0A9W7Y4D8</accession>
<evidence type="ECO:0000256" key="10">
    <source>
        <dbReference type="ARBA" id="ARBA00023136"/>
    </source>
</evidence>
<keyword evidence="19" id="KW-1185">Reference proteome</keyword>
<dbReference type="GO" id="GO:0006891">
    <property type="term" value="P:intra-Golgi vesicle-mediated transport"/>
    <property type="evidence" value="ECO:0007669"/>
    <property type="project" value="TreeGrafter"/>
</dbReference>
<keyword evidence="5 14" id="KW-0853">WD repeat</keyword>
<dbReference type="PANTHER" id="PTHR19876">
    <property type="entry name" value="COATOMER"/>
    <property type="match status" value="1"/>
</dbReference>
<evidence type="ECO:0000256" key="14">
    <source>
        <dbReference type="PROSITE-ProRule" id="PRU00221"/>
    </source>
</evidence>
<dbReference type="PRINTS" id="PR00320">
    <property type="entry name" value="GPROTEINBRPT"/>
</dbReference>
<evidence type="ECO:0000256" key="6">
    <source>
        <dbReference type="ARBA" id="ARBA00022737"/>
    </source>
</evidence>
<dbReference type="GO" id="GO:0006890">
    <property type="term" value="P:retrograde vesicle-mediated transport, Golgi to endoplasmic reticulum"/>
    <property type="evidence" value="ECO:0007669"/>
    <property type="project" value="TreeGrafter"/>
</dbReference>
<dbReference type="AlphaFoldDB" id="A0A9W7Y4D8"/>
<dbReference type="FunFam" id="1.25.40.470:FF:000001">
    <property type="entry name" value="Coatomer subunit beta"/>
    <property type="match status" value="1"/>
</dbReference>
<feature type="domain" description="COPA/B TPR" evidence="17">
    <location>
        <begin position="602"/>
        <end position="782"/>
    </location>
</feature>
<dbReference type="OrthoDB" id="10261470at2759"/>